<dbReference type="InterPro" id="IPR040079">
    <property type="entry name" value="Glutathione_S-Trfase"/>
</dbReference>
<dbReference type="Gene3D" id="1.20.1050.10">
    <property type="match status" value="1"/>
</dbReference>
<dbReference type="Pfam" id="PF02798">
    <property type="entry name" value="GST_N"/>
    <property type="match status" value="1"/>
</dbReference>
<gene>
    <name evidence="2" type="ORF">SAMN05421546_0598</name>
</gene>
<dbReference type="SUPFAM" id="SSF52833">
    <property type="entry name" value="Thioredoxin-like"/>
    <property type="match status" value="1"/>
</dbReference>
<dbReference type="STRING" id="1604334.SAMN05421546_0598"/>
<dbReference type="InterPro" id="IPR036282">
    <property type="entry name" value="Glutathione-S-Trfase_C_sf"/>
</dbReference>
<evidence type="ECO:0000259" key="1">
    <source>
        <dbReference type="PROSITE" id="PS50404"/>
    </source>
</evidence>
<accession>A0A1N6PG08</accession>
<organism evidence="2 3">
    <name type="scientific">Solilutibacter tolerans</name>
    <dbReference type="NCBI Taxonomy" id="1604334"/>
    <lineage>
        <taxon>Bacteria</taxon>
        <taxon>Pseudomonadati</taxon>
        <taxon>Pseudomonadota</taxon>
        <taxon>Gammaproteobacteria</taxon>
        <taxon>Lysobacterales</taxon>
        <taxon>Lysobacteraceae</taxon>
        <taxon>Solilutibacter</taxon>
    </lineage>
</organism>
<dbReference type="CDD" id="cd03046">
    <property type="entry name" value="GST_N_GTT1_like"/>
    <property type="match status" value="1"/>
</dbReference>
<dbReference type="SUPFAM" id="SSF47616">
    <property type="entry name" value="GST C-terminal domain-like"/>
    <property type="match status" value="1"/>
</dbReference>
<proteinExistence type="predicted"/>
<dbReference type="PANTHER" id="PTHR44051:SF21">
    <property type="entry name" value="GLUTATHIONE S-TRANSFERASE FAMILY PROTEIN"/>
    <property type="match status" value="1"/>
</dbReference>
<feature type="domain" description="GST N-terminal" evidence="1">
    <location>
        <begin position="4"/>
        <end position="83"/>
    </location>
</feature>
<dbReference type="AlphaFoldDB" id="A0A1N6PG08"/>
<dbReference type="RefSeq" id="WP_076585079.1">
    <property type="nucleotide sequence ID" value="NZ_FTLW01000001.1"/>
</dbReference>
<evidence type="ECO:0000313" key="3">
    <source>
        <dbReference type="Proteomes" id="UP000241788"/>
    </source>
</evidence>
<dbReference type="Proteomes" id="UP000241788">
    <property type="component" value="Unassembled WGS sequence"/>
</dbReference>
<dbReference type="SFLD" id="SFLDS00019">
    <property type="entry name" value="Glutathione_Transferase_(cytos"/>
    <property type="match status" value="1"/>
</dbReference>
<dbReference type="CDD" id="cd03207">
    <property type="entry name" value="GST_C_8"/>
    <property type="match status" value="1"/>
</dbReference>
<dbReference type="PANTHER" id="PTHR44051">
    <property type="entry name" value="GLUTATHIONE S-TRANSFERASE-RELATED"/>
    <property type="match status" value="1"/>
</dbReference>
<dbReference type="EMBL" id="FTLW01000001">
    <property type="protein sequence ID" value="SIQ03169.1"/>
    <property type="molecule type" value="Genomic_DNA"/>
</dbReference>
<dbReference type="GO" id="GO:0016740">
    <property type="term" value="F:transferase activity"/>
    <property type="evidence" value="ECO:0007669"/>
    <property type="project" value="UniProtKB-KW"/>
</dbReference>
<dbReference type="InterPro" id="IPR004045">
    <property type="entry name" value="Glutathione_S-Trfase_N"/>
</dbReference>
<dbReference type="Gene3D" id="3.40.30.10">
    <property type="entry name" value="Glutaredoxin"/>
    <property type="match status" value="1"/>
</dbReference>
<dbReference type="InterPro" id="IPR036249">
    <property type="entry name" value="Thioredoxin-like_sf"/>
</dbReference>
<dbReference type="SFLD" id="SFLDG00358">
    <property type="entry name" value="Main_(cytGST)"/>
    <property type="match status" value="1"/>
</dbReference>
<dbReference type="PROSITE" id="PS50404">
    <property type="entry name" value="GST_NTER"/>
    <property type="match status" value="1"/>
</dbReference>
<dbReference type="OrthoDB" id="5740960at2"/>
<keyword evidence="3" id="KW-1185">Reference proteome</keyword>
<sequence>MNDRTLTLYTHPMSRARVARWMLEETGLPYDAQVLEYGTTMKSPEFLAINPMGKVPALKHGDTVVTENAAIGLYLADLVPEKHLAPAVGSANRGPYYRWISFMGPLEQAMMSKHAGTTPEPMSAGFGTVEDVTNALDAAIGERDFLVGDHFTMTDLLVSAYIDWYLQFKLLEPRESFVRYVALHSQRPAAKRAGELDDALMPKDKQS</sequence>
<name>A0A1N6PG08_9GAMM</name>
<reference evidence="3" key="1">
    <citation type="submission" date="2017-01" db="EMBL/GenBank/DDBJ databases">
        <authorList>
            <person name="Varghese N."/>
            <person name="Submissions S."/>
        </authorList>
    </citation>
    <scope>NUCLEOTIDE SEQUENCE [LARGE SCALE GENOMIC DNA]</scope>
    <source>
        <strain evidence="3">UM1</strain>
    </source>
</reference>
<evidence type="ECO:0000313" key="2">
    <source>
        <dbReference type="EMBL" id="SIQ03169.1"/>
    </source>
</evidence>
<dbReference type="SFLD" id="SFLDG01150">
    <property type="entry name" value="Main.1:_Beta-like"/>
    <property type="match status" value="1"/>
</dbReference>
<protein>
    <submittedName>
        <fullName evidence="2">Glutathione S-transferase</fullName>
    </submittedName>
</protein>
<keyword evidence="2" id="KW-0808">Transferase</keyword>